<feature type="region of interest" description="Disordered" evidence="1">
    <location>
        <begin position="90"/>
        <end position="139"/>
    </location>
</feature>
<dbReference type="EMBL" id="JAAVMX010000003">
    <property type="protein sequence ID" value="KAF4511614.1"/>
    <property type="molecule type" value="Genomic_DNA"/>
</dbReference>
<accession>A0A8H4PW84</accession>
<reference evidence="2 3" key="1">
    <citation type="journal article" date="2020" name="Genome Biol. Evol.">
        <title>A new high-quality draft genome assembly of the Chinese cordyceps Ophiocordyceps sinensis.</title>
        <authorList>
            <person name="Shu R."/>
            <person name="Zhang J."/>
            <person name="Meng Q."/>
            <person name="Zhang H."/>
            <person name="Zhou G."/>
            <person name="Li M."/>
            <person name="Wu P."/>
            <person name="Zhao Y."/>
            <person name="Chen C."/>
            <person name="Qin Q."/>
        </authorList>
    </citation>
    <scope>NUCLEOTIDE SEQUENCE [LARGE SCALE GENOMIC DNA]</scope>
    <source>
        <strain evidence="2 3">IOZ07</strain>
    </source>
</reference>
<keyword evidence="3" id="KW-1185">Reference proteome</keyword>
<protein>
    <submittedName>
        <fullName evidence="2">Uncharacterized protein</fullName>
    </submittedName>
</protein>
<dbReference type="AlphaFoldDB" id="A0A8H4PW84"/>
<organism evidence="2 3">
    <name type="scientific">Ophiocordyceps sinensis</name>
    <dbReference type="NCBI Taxonomy" id="72228"/>
    <lineage>
        <taxon>Eukaryota</taxon>
        <taxon>Fungi</taxon>
        <taxon>Dikarya</taxon>
        <taxon>Ascomycota</taxon>
        <taxon>Pezizomycotina</taxon>
        <taxon>Sordariomycetes</taxon>
        <taxon>Hypocreomycetidae</taxon>
        <taxon>Hypocreales</taxon>
        <taxon>Ophiocordycipitaceae</taxon>
        <taxon>Ophiocordyceps</taxon>
    </lineage>
</organism>
<name>A0A8H4PW84_9HYPO</name>
<evidence type="ECO:0000313" key="3">
    <source>
        <dbReference type="Proteomes" id="UP000557566"/>
    </source>
</evidence>
<sequence length="172" mass="18263">MKGDLSSQASIDEGQRKRTVKMADQMMSLVEARNCQVGGSRGGRRESFTNLAARLKAQTKKPRGCLTAALGPTAFRLGLPLAMWEEPLLDLSEPPESAMARDSSQQGVAAGSRSRQSGGRGSLQQLRASKGDNDSQLRGKLAVGPKRAALAPKKMSYLAWPGLGQAVEAVVV</sequence>
<proteinExistence type="predicted"/>
<gene>
    <name evidence="2" type="ORF">G6O67_003395</name>
</gene>
<dbReference type="Proteomes" id="UP000557566">
    <property type="component" value="Unassembled WGS sequence"/>
</dbReference>
<evidence type="ECO:0000313" key="2">
    <source>
        <dbReference type="EMBL" id="KAF4511614.1"/>
    </source>
</evidence>
<feature type="compositionally biased region" description="Low complexity" evidence="1">
    <location>
        <begin position="111"/>
        <end position="127"/>
    </location>
</feature>
<evidence type="ECO:0000256" key="1">
    <source>
        <dbReference type="SAM" id="MobiDB-lite"/>
    </source>
</evidence>
<comment type="caution">
    <text evidence="2">The sequence shown here is derived from an EMBL/GenBank/DDBJ whole genome shotgun (WGS) entry which is preliminary data.</text>
</comment>